<dbReference type="Gene3D" id="3.90.580.10">
    <property type="entry name" value="Zinc finger, CHC2-type domain"/>
    <property type="match status" value="1"/>
</dbReference>
<dbReference type="GO" id="GO:0003677">
    <property type="term" value="F:DNA binding"/>
    <property type="evidence" value="ECO:0007669"/>
    <property type="project" value="InterPro"/>
</dbReference>
<name>X1HDA1_9ZZZZ</name>
<dbReference type="InterPro" id="IPR036977">
    <property type="entry name" value="DNA_primase_Znf_CHC2"/>
</dbReference>
<dbReference type="GO" id="GO:0006269">
    <property type="term" value="P:DNA replication, synthesis of primer"/>
    <property type="evidence" value="ECO:0007669"/>
    <property type="project" value="TreeGrafter"/>
</dbReference>
<dbReference type="GO" id="GO:0005737">
    <property type="term" value="C:cytoplasm"/>
    <property type="evidence" value="ECO:0007669"/>
    <property type="project" value="TreeGrafter"/>
</dbReference>
<keyword evidence="1" id="KW-0479">Metal-binding</keyword>
<dbReference type="InterPro" id="IPR050219">
    <property type="entry name" value="DnaG_primase"/>
</dbReference>
<feature type="non-terminal residue" evidence="5">
    <location>
        <position position="1"/>
    </location>
</feature>
<evidence type="ECO:0000259" key="4">
    <source>
        <dbReference type="SMART" id="SM00400"/>
    </source>
</evidence>
<gene>
    <name evidence="5" type="ORF">S03H2_38279</name>
</gene>
<dbReference type="PANTHER" id="PTHR30313:SF2">
    <property type="entry name" value="DNA PRIMASE"/>
    <property type="match status" value="1"/>
</dbReference>
<dbReference type="GO" id="GO:0008270">
    <property type="term" value="F:zinc ion binding"/>
    <property type="evidence" value="ECO:0007669"/>
    <property type="project" value="UniProtKB-KW"/>
</dbReference>
<accession>X1HDA1</accession>
<sequence length="50" mass="5890">LCPFHKEKKSSFYIKNNWGYCYGCGWHGDTIKFLMEKENLGFKEAIGRLT</sequence>
<dbReference type="Pfam" id="PF01807">
    <property type="entry name" value="Zn_ribbon_DnaG"/>
    <property type="match status" value="1"/>
</dbReference>
<comment type="caution">
    <text evidence="5">The sequence shown here is derived from an EMBL/GenBank/DDBJ whole genome shotgun (WGS) entry which is preliminary data.</text>
</comment>
<protein>
    <recommendedName>
        <fullName evidence="4">Zinc finger CHC2-type domain-containing protein</fullName>
    </recommendedName>
</protein>
<dbReference type="SMART" id="SM00400">
    <property type="entry name" value="ZnF_CHCC"/>
    <property type="match status" value="1"/>
</dbReference>
<dbReference type="SUPFAM" id="SSF57783">
    <property type="entry name" value="Zinc beta-ribbon"/>
    <property type="match status" value="1"/>
</dbReference>
<evidence type="ECO:0000256" key="1">
    <source>
        <dbReference type="ARBA" id="ARBA00022723"/>
    </source>
</evidence>
<dbReference type="PANTHER" id="PTHR30313">
    <property type="entry name" value="DNA PRIMASE"/>
    <property type="match status" value="1"/>
</dbReference>
<keyword evidence="3" id="KW-0862">Zinc</keyword>
<organism evidence="5">
    <name type="scientific">marine sediment metagenome</name>
    <dbReference type="NCBI Taxonomy" id="412755"/>
    <lineage>
        <taxon>unclassified sequences</taxon>
        <taxon>metagenomes</taxon>
        <taxon>ecological metagenomes</taxon>
    </lineage>
</organism>
<dbReference type="EMBL" id="BARU01023601">
    <property type="protein sequence ID" value="GAH55010.1"/>
    <property type="molecule type" value="Genomic_DNA"/>
</dbReference>
<proteinExistence type="predicted"/>
<dbReference type="GO" id="GO:0003899">
    <property type="term" value="F:DNA-directed RNA polymerase activity"/>
    <property type="evidence" value="ECO:0007669"/>
    <property type="project" value="InterPro"/>
</dbReference>
<evidence type="ECO:0000256" key="3">
    <source>
        <dbReference type="ARBA" id="ARBA00022833"/>
    </source>
</evidence>
<dbReference type="AlphaFoldDB" id="X1HDA1"/>
<keyword evidence="2" id="KW-0863">Zinc-finger</keyword>
<dbReference type="InterPro" id="IPR002694">
    <property type="entry name" value="Znf_CHC2"/>
</dbReference>
<evidence type="ECO:0000313" key="5">
    <source>
        <dbReference type="EMBL" id="GAH55010.1"/>
    </source>
</evidence>
<evidence type="ECO:0000256" key="2">
    <source>
        <dbReference type="ARBA" id="ARBA00022771"/>
    </source>
</evidence>
<feature type="domain" description="Zinc finger CHC2-type" evidence="4">
    <location>
        <begin position="1"/>
        <end position="50"/>
    </location>
</feature>
<reference evidence="5" key="1">
    <citation type="journal article" date="2014" name="Front. Microbiol.">
        <title>High frequency of phylogenetically diverse reductive dehalogenase-homologous genes in deep subseafloor sedimentary metagenomes.</title>
        <authorList>
            <person name="Kawai M."/>
            <person name="Futagami T."/>
            <person name="Toyoda A."/>
            <person name="Takaki Y."/>
            <person name="Nishi S."/>
            <person name="Hori S."/>
            <person name="Arai W."/>
            <person name="Tsubouchi T."/>
            <person name="Morono Y."/>
            <person name="Uchiyama I."/>
            <person name="Ito T."/>
            <person name="Fujiyama A."/>
            <person name="Inagaki F."/>
            <person name="Takami H."/>
        </authorList>
    </citation>
    <scope>NUCLEOTIDE SEQUENCE</scope>
    <source>
        <strain evidence="5">Expedition CK06-06</strain>
    </source>
</reference>